<sequence>MQKMTQIMANFQAGSSSESSRPPAFKTLFMKAPECFDGTQPFKGRSFIQSFQFIFHNDPAKFSQEKRKVSYSTSFLTGRDSKCIEANLSNITNQDPN</sequence>
<keyword evidence="3" id="KW-1185">Reference proteome</keyword>
<feature type="region of interest" description="Disordered" evidence="1">
    <location>
        <begin position="1"/>
        <end position="22"/>
    </location>
</feature>
<name>A0A9Q3J3C3_9BASI</name>
<feature type="compositionally biased region" description="Polar residues" evidence="1">
    <location>
        <begin position="1"/>
        <end position="20"/>
    </location>
</feature>
<dbReference type="AlphaFoldDB" id="A0A9Q3J3C3"/>
<evidence type="ECO:0000256" key="1">
    <source>
        <dbReference type="SAM" id="MobiDB-lite"/>
    </source>
</evidence>
<comment type="caution">
    <text evidence="2">The sequence shown here is derived from an EMBL/GenBank/DDBJ whole genome shotgun (WGS) entry which is preliminary data.</text>
</comment>
<dbReference type="EMBL" id="AVOT02061426">
    <property type="protein sequence ID" value="MBW0554656.1"/>
    <property type="molecule type" value="Genomic_DNA"/>
</dbReference>
<dbReference type="Proteomes" id="UP000765509">
    <property type="component" value="Unassembled WGS sequence"/>
</dbReference>
<evidence type="ECO:0000313" key="2">
    <source>
        <dbReference type="EMBL" id="MBW0554656.1"/>
    </source>
</evidence>
<proteinExistence type="predicted"/>
<evidence type="ECO:0000313" key="3">
    <source>
        <dbReference type="Proteomes" id="UP000765509"/>
    </source>
</evidence>
<protein>
    <submittedName>
        <fullName evidence="2">Uncharacterized protein</fullName>
    </submittedName>
</protein>
<gene>
    <name evidence="2" type="ORF">O181_094371</name>
</gene>
<organism evidence="2 3">
    <name type="scientific">Austropuccinia psidii MF-1</name>
    <dbReference type="NCBI Taxonomy" id="1389203"/>
    <lineage>
        <taxon>Eukaryota</taxon>
        <taxon>Fungi</taxon>
        <taxon>Dikarya</taxon>
        <taxon>Basidiomycota</taxon>
        <taxon>Pucciniomycotina</taxon>
        <taxon>Pucciniomycetes</taxon>
        <taxon>Pucciniales</taxon>
        <taxon>Sphaerophragmiaceae</taxon>
        <taxon>Austropuccinia</taxon>
    </lineage>
</organism>
<accession>A0A9Q3J3C3</accession>
<reference evidence="2" key="1">
    <citation type="submission" date="2021-03" db="EMBL/GenBank/DDBJ databases">
        <title>Draft genome sequence of rust myrtle Austropuccinia psidii MF-1, a brazilian biotype.</title>
        <authorList>
            <person name="Quecine M.C."/>
            <person name="Pachon D.M.R."/>
            <person name="Bonatelli M.L."/>
            <person name="Correr F.H."/>
            <person name="Franceschini L.M."/>
            <person name="Leite T.F."/>
            <person name="Margarido G.R.A."/>
            <person name="Almeida C.A."/>
            <person name="Ferrarezi J.A."/>
            <person name="Labate C.A."/>
        </authorList>
    </citation>
    <scope>NUCLEOTIDE SEQUENCE</scope>
    <source>
        <strain evidence="2">MF-1</strain>
    </source>
</reference>